<reference evidence="1 2" key="1">
    <citation type="submission" date="2014-07" db="EMBL/GenBank/DDBJ databases">
        <title>Whole Genome Sequence of the Amycolatopsis methanolica 239.</title>
        <authorList>
            <person name="Tang B."/>
        </authorList>
    </citation>
    <scope>NUCLEOTIDE SEQUENCE [LARGE SCALE GENOMIC DNA]</scope>
    <source>
        <strain evidence="1 2">239</strain>
    </source>
</reference>
<dbReference type="KEGG" id="amq:AMETH_3385"/>
<dbReference type="HOGENOM" id="CLU_161984_0_1_11"/>
<name>A0A076N0X2_AMYME</name>
<dbReference type="Proteomes" id="UP000062973">
    <property type="component" value="Chromosome"/>
</dbReference>
<gene>
    <name evidence="1" type="ORF">AMETH_3385</name>
</gene>
<dbReference type="Pfam" id="PF08962">
    <property type="entry name" value="Rv2632c-like"/>
    <property type="match status" value="1"/>
</dbReference>
<evidence type="ECO:0000313" key="2">
    <source>
        <dbReference type="Proteomes" id="UP000062973"/>
    </source>
</evidence>
<dbReference type="Gene3D" id="3.30.160.240">
    <property type="entry name" value="Rv1738"/>
    <property type="match status" value="1"/>
</dbReference>
<accession>A0A076N0X2</accession>
<dbReference type="InterPro" id="IPR015057">
    <property type="entry name" value="Rv2632c-like"/>
</dbReference>
<dbReference type="OrthoDB" id="3629937at2"/>
<sequence length="89" mass="9517">MRQPGQWKMDIGLDEIGGVTRAEVRLGGTDGTRFTGIGLVENGPRGLHLPGIAAELALARALSDLTEELLEAVASDIDTQFTFPGRRVN</sequence>
<dbReference type="PATRIC" id="fig|1068978.7.peg.3619"/>
<dbReference type="InterPro" id="IPR038070">
    <property type="entry name" value="Rv2632c-like_sf"/>
</dbReference>
<dbReference type="AlphaFoldDB" id="A0A076N0X2"/>
<evidence type="ECO:0000313" key="1">
    <source>
        <dbReference type="EMBL" id="AIJ23477.1"/>
    </source>
</evidence>
<organism evidence="1 2">
    <name type="scientific">Amycolatopsis methanolica 239</name>
    <dbReference type="NCBI Taxonomy" id="1068978"/>
    <lineage>
        <taxon>Bacteria</taxon>
        <taxon>Bacillati</taxon>
        <taxon>Actinomycetota</taxon>
        <taxon>Actinomycetes</taxon>
        <taxon>Pseudonocardiales</taxon>
        <taxon>Pseudonocardiaceae</taxon>
        <taxon>Amycolatopsis</taxon>
        <taxon>Amycolatopsis methanolica group</taxon>
    </lineage>
</organism>
<protein>
    <submittedName>
        <fullName evidence="1">Uncharacterized protein</fullName>
    </submittedName>
</protein>
<dbReference type="SUPFAM" id="SSF143212">
    <property type="entry name" value="Rv2632c-like"/>
    <property type="match status" value="1"/>
</dbReference>
<proteinExistence type="predicted"/>
<dbReference type="STRING" id="1068978.AMETH_3385"/>
<keyword evidence="2" id="KW-1185">Reference proteome</keyword>
<dbReference type="RefSeq" id="WP_017982310.1">
    <property type="nucleotide sequence ID" value="NZ_AQUL01000001.1"/>
</dbReference>
<dbReference type="EMBL" id="CP009110">
    <property type="protein sequence ID" value="AIJ23477.1"/>
    <property type="molecule type" value="Genomic_DNA"/>
</dbReference>